<comment type="caution">
    <text evidence="1">The sequence shown here is derived from an EMBL/GenBank/DDBJ whole genome shotgun (WGS) entry which is preliminary data.</text>
</comment>
<protein>
    <submittedName>
        <fullName evidence="1">Uncharacterized protein</fullName>
    </submittedName>
</protein>
<keyword evidence="2" id="KW-1185">Reference proteome</keyword>
<accession>A0ACC0VDT0</accession>
<proteinExistence type="predicted"/>
<evidence type="ECO:0000313" key="2">
    <source>
        <dbReference type="Proteomes" id="UP001163324"/>
    </source>
</evidence>
<dbReference type="EMBL" id="CM047940">
    <property type="protein sequence ID" value="KAI9904041.1"/>
    <property type="molecule type" value="Genomic_DNA"/>
</dbReference>
<gene>
    <name evidence="1" type="ORF">N3K66_000570</name>
</gene>
<name>A0ACC0VDT0_9HYPO</name>
<sequence>MSSPWIFICPSSRGIGRALTRRLLQTTTLPILATTRDPDLASAKARLLEGLASSPATATTHPSPEDIAPRLSLVNLDVTDDASISAASRHAATLFPASTHHLHLACAIPGVLHPEKNPRQIDPALSLETFRVNAVGPLLLLRHFAHFLPQLSTDLSPSPAADPIRLPAASAVWLSMSARVGSISDNRAGGWYSYRASKTAVSSFTKSFDNYLAARSGARALAVAYHPGTVKTDLSRDYWASVGEDRLFSPELAAEKMVDFVAGVGERHRGRTWDWKGEEVPP</sequence>
<dbReference type="Proteomes" id="UP001163324">
    <property type="component" value="Chromosome 1"/>
</dbReference>
<reference evidence="1" key="1">
    <citation type="submission" date="2022-10" db="EMBL/GenBank/DDBJ databases">
        <title>Complete Genome of Trichothecium roseum strain YXFP-22015, a Plant Pathogen Isolated from Citrus.</title>
        <authorList>
            <person name="Wang Y."/>
            <person name="Zhu L."/>
        </authorList>
    </citation>
    <scope>NUCLEOTIDE SEQUENCE</scope>
    <source>
        <strain evidence="1">YXFP-22015</strain>
    </source>
</reference>
<organism evidence="1 2">
    <name type="scientific">Trichothecium roseum</name>
    <dbReference type="NCBI Taxonomy" id="47278"/>
    <lineage>
        <taxon>Eukaryota</taxon>
        <taxon>Fungi</taxon>
        <taxon>Dikarya</taxon>
        <taxon>Ascomycota</taxon>
        <taxon>Pezizomycotina</taxon>
        <taxon>Sordariomycetes</taxon>
        <taxon>Hypocreomycetidae</taxon>
        <taxon>Hypocreales</taxon>
        <taxon>Hypocreales incertae sedis</taxon>
        <taxon>Trichothecium</taxon>
    </lineage>
</organism>
<evidence type="ECO:0000313" key="1">
    <source>
        <dbReference type="EMBL" id="KAI9904041.1"/>
    </source>
</evidence>